<sequence length="145" mass="16414">MRLTNLGTITAFVQRFRSRYLFDLIGMNLTAEVVLGVTWHFSSPWTWVESEVQTRFVRRASLGLGNDNCQLGGLCSNKSWDAEKELGTNNKETRIQVMLANAVSNMVDWINQHRVLSRVLLCCPWRPAASGNHAAPTRTRFSSEV</sequence>
<name>A0A4P7N6D8_PYROR</name>
<evidence type="ECO:0000313" key="2">
    <source>
        <dbReference type="Proteomes" id="UP000294847"/>
    </source>
</evidence>
<dbReference type="EMBL" id="CP034206">
    <property type="protein sequence ID" value="QBZ58149.1"/>
    <property type="molecule type" value="Genomic_DNA"/>
</dbReference>
<organism evidence="1 2">
    <name type="scientific">Pyricularia oryzae</name>
    <name type="common">Rice blast fungus</name>
    <name type="synonym">Magnaporthe oryzae</name>
    <dbReference type="NCBI Taxonomy" id="318829"/>
    <lineage>
        <taxon>Eukaryota</taxon>
        <taxon>Fungi</taxon>
        <taxon>Dikarya</taxon>
        <taxon>Ascomycota</taxon>
        <taxon>Pezizomycotina</taxon>
        <taxon>Sordariomycetes</taxon>
        <taxon>Sordariomycetidae</taxon>
        <taxon>Magnaporthales</taxon>
        <taxon>Pyriculariaceae</taxon>
        <taxon>Pyricularia</taxon>
    </lineage>
</organism>
<reference evidence="1 2" key="1">
    <citation type="journal article" date="2019" name="Mol. Biol. Evol.">
        <title>Blast fungal genomes show frequent chromosomal changes, gene gains and losses, and effector gene turnover.</title>
        <authorList>
            <person name="Gomez Luciano L.B."/>
            <person name="Jason Tsai I."/>
            <person name="Chuma I."/>
            <person name="Tosa Y."/>
            <person name="Chen Y.H."/>
            <person name="Li J.Y."/>
            <person name="Li M.Y."/>
            <person name="Jade Lu M.Y."/>
            <person name="Nakayashiki H."/>
            <person name="Li W.H."/>
        </authorList>
    </citation>
    <scope>NUCLEOTIDE SEQUENCE [LARGE SCALE GENOMIC DNA]</scope>
    <source>
        <strain evidence="1">MZ5-1-6</strain>
    </source>
</reference>
<evidence type="ECO:0000313" key="1">
    <source>
        <dbReference type="EMBL" id="QBZ58149.1"/>
    </source>
</evidence>
<proteinExistence type="predicted"/>
<dbReference type="AlphaFoldDB" id="A0A4P7N6D8"/>
<accession>A0A4P7N6D8</accession>
<gene>
    <name evidence="1" type="ORF">PoMZ_03090</name>
</gene>
<protein>
    <submittedName>
        <fullName evidence="1">Uncharacterized protein</fullName>
    </submittedName>
</protein>
<dbReference type="Proteomes" id="UP000294847">
    <property type="component" value="Chromosome 3"/>
</dbReference>